<protein>
    <submittedName>
        <fullName evidence="2">Uncharacterized protein</fullName>
    </submittedName>
</protein>
<name>S8CIL1_9LAMI</name>
<feature type="compositionally biased region" description="Acidic residues" evidence="1">
    <location>
        <begin position="91"/>
        <end position="109"/>
    </location>
</feature>
<reference evidence="2 3" key="1">
    <citation type="journal article" date="2013" name="BMC Genomics">
        <title>The miniature genome of a carnivorous plant Genlisea aurea contains a low number of genes and short non-coding sequences.</title>
        <authorList>
            <person name="Leushkin E.V."/>
            <person name="Sutormin R.A."/>
            <person name="Nabieva E.R."/>
            <person name="Penin A.A."/>
            <person name="Kondrashov A.S."/>
            <person name="Logacheva M.D."/>
        </authorList>
    </citation>
    <scope>NUCLEOTIDE SEQUENCE [LARGE SCALE GENOMIC DNA]</scope>
</reference>
<evidence type="ECO:0000256" key="1">
    <source>
        <dbReference type="SAM" id="MobiDB-lite"/>
    </source>
</evidence>
<dbReference type="Proteomes" id="UP000015453">
    <property type="component" value="Unassembled WGS sequence"/>
</dbReference>
<keyword evidence="3" id="KW-1185">Reference proteome</keyword>
<gene>
    <name evidence="2" type="ORF">M569_08206</name>
</gene>
<evidence type="ECO:0000313" key="3">
    <source>
        <dbReference type="Proteomes" id="UP000015453"/>
    </source>
</evidence>
<proteinExistence type="predicted"/>
<comment type="caution">
    <text evidence="2">The sequence shown here is derived from an EMBL/GenBank/DDBJ whole genome shotgun (WGS) entry which is preliminary data.</text>
</comment>
<organism evidence="2 3">
    <name type="scientific">Genlisea aurea</name>
    <dbReference type="NCBI Taxonomy" id="192259"/>
    <lineage>
        <taxon>Eukaryota</taxon>
        <taxon>Viridiplantae</taxon>
        <taxon>Streptophyta</taxon>
        <taxon>Embryophyta</taxon>
        <taxon>Tracheophyta</taxon>
        <taxon>Spermatophyta</taxon>
        <taxon>Magnoliopsida</taxon>
        <taxon>eudicotyledons</taxon>
        <taxon>Gunneridae</taxon>
        <taxon>Pentapetalae</taxon>
        <taxon>asterids</taxon>
        <taxon>lamiids</taxon>
        <taxon>Lamiales</taxon>
        <taxon>Lentibulariaceae</taxon>
        <taxon>Genlisea</taxon>
    </lineage>
</organism>
<evidence type="ECO:0000313" key="2">
    <source>
        <dbReference type="EMBL" id="EPS66570.1"/>
    </source>
</evidence>
<sequence length="231" mass="25902">MDRYVNLLETMRSCLLFGALLGFLFLVQYSSILSSLFVPTKSEMRTSSIYVVNSKDRPYFVELSPLMSSGENDSTTLDDFDGSSKDSSTSLDDDLNDGIDPEDEFDSPEGSEKVVRINRFPVDKKPASVMNEEIHKLDISSQAPPKISNGNAPPVPMEENSTAPELKTMSVSQMKDMLLQSRSSYPSPKPKWPSIADQELFHAKTLITTAPNIEQDPRIVSLYRNFSEFKR</sequence>
<dbReference type="AlphaFoldDB" id="S8CIL1"/>
<dbReference type="EMBL" id="AUSU01003612">
    <property type="protein sequence ID" value="EPS66570.1"/>
    <property type="molecule type" value="Genomic_DNA"/>
</dbReference>
<feature type="region of interest" description="Disordered" evidence="1">
    <location>
        <begin position="71"/>
        <end position="111"/>
    </location>
</feature>
<accession>S8CIL1</accession>